<dbReference type="SUPFAM" id="SSF50939">
    <property type="entry name" value="Sialidases"/>
    <property type="match status" value="1"/>
</dbReference>
<gene>
    <name evidence="2" type="ORF">KDK_68270</name>
</gene>
<dbReference type="PANTHER" id="PTHR38792">
    <property type="entry name" value="BNR/ASP-BOX REPEAT DOMAIN PROTEIN (AFU_ORTHOLOGUE AFUA_7G06430)-RELATED"/>
    <property type="match status" value="1"/>
</dbReference>
<protein>
    <recommendedName>
        <fullName evidence="4">Sialidase domain-containing protein</fullName>
    </recommendedName>
</protein>
<accession>A0A402AVB5</accession>
<proteinExistence type="predicted"/>
<dbReference type="AlphaFoldDB" id="A0A402AVB5"/>
<keyword evidence="3" id="KW-1185">Reference proteome</keyword>
<evidence type="ECO:0008006" key="4">
    <source>
        <dbReference type="Google" id="ProtNLM"/>
    </source>
</evidence>
<dbReference type="Gene3D" id="2.120.10.10">
    <property type="match status" value="1"/>
</dbReference>
<evidence type="ECO:0000313" key="3">
    <source>
        <dbReference type="Proteomes" id="UP000287188"/>
    </source>
</evidence>
<evidence type="ECO:0000256" key="1">
    <source>
        <dbReference type="SAM" id="SignalP"/>
    </source>
</evidence>
<dbReference type="EMBL" id="BIFS01000002">
    <property type="protein sequence ID" value="GCE23027.1"/>
    <property type="molecule type" value="Genomic_DNA"/>
</dbReference>
<dbReference type="CDD" id="cd15482">
    <property type="entry name" value="Sialidase_non-viral"/>
    <property type="match status" value="1"/>
</dbReference>
<feature type="signal peptide" evidence="1">
    <location>
        <begin position="1"/>
        <end position="33"/>
    </location>
</feature>
<dbReference type="PANTHER" id="PTHR38792:SF3">
    <property type="entry name" value="BNR_ASP-BOX REPEAT DOMAIN PROTEIN (AFU_ORTHOLOGUE AFUA_7G06430)-RELATED"/>
    <property type="match status" value="1"/>
</dbReference>
<sequence>MISMQKFTRQWRVLLLPLLGIVFAFAPFASAQAAGPISWFTISTVSSNNSPGWGRMLPWDQQGDNLVTYTEYPSGGSPVIKVARSNPANPTYTEIGSIPSPDGHIQEQSQMVQMPNGDILMAMRNRQSDLNWYGLPIVKSTDGGYQWNFVSQLDTNPNSNGRFDRGLWEPFLYVLPNGCVAGFYANEKHADDNPSYSQVVSERVSCDEGQTWGPEIYAAAQPGSARPGMPGFARMANGQYILVFEVCGTDNCNIHYKFSSDGTTWSNDLGSTLANQQSGPYVTVLSSGRILVSSASTNQISISDDNGQSWYLNDPPAFQGATQTWPAIYQTGYNNSNEVGVVVNIDGAIKINFGNY</sequence>
<comment type="caution">
    <text evidence="2">The sequence shown here is derived from an EMBL/GenBank/DDBJ whole genome shotgun (WGS) entry which is preliminary data.</text>
</comment>
<name>A0A402AVB5_9CHLR</name>
<organism evidence="2 3">
    <name type="scientific">Dictyobacter kobayashii</name>
    <dbReference type="NCBI Taxonomy" id="2014872"/>
    <lineage>
        <taxon>Bacteria</taxon>
        <taxon>Bacillati</taxon>
        <taxon>Chloroflexota</taxon>
        <taxon>Ktedonobacteria</taxon>
        <taxon>Ktedonobacterales</taxon>
        <taxon>Dictyobacteraceae</taxon>
        <taxon>Dictyobacter</taxon>
    </lineage>
</organism>
<dbReference type="InterPro" id="IPR036278">
    <property type="entry name" value="Sialidase_sf"/>
</dbReference>
<feature type="chain" id="PRO_5019157118" description="Sialidase domain-containing protein" evidence="1">
    <location>
        <begin position="34"/>
        <end position="356"/>
    </location>
</feature>
<dbReference type="Proteomes" id="UP000287188">
    <property type="component" value="Unassembled WGS sequence"/>
</dbReference>
<evidence type="ECO:0000313" key="2">
    <source>
        <dbReference type="EMBL" id="GCE23027.1"/>
    </source>
</evidence>
<keyword evidence="1" id="KW-0732">Signal</keyword>
<reference evidence="3" key="1">
    <citation type="submission" date="2018-12" db="EMBL/GenBank/DDBJ databases">
        <title>Tengunoibacter tsumagoiensis gen. nov., sp. nov., Dictyobacter kobayashii sp. nov., D. alpinus sp. nov., and D. joshuensis sp. nov. and description of Dictyobacteraceae fam. nov. within the order Ktedonobacterales isolated from Tengu-no-mugimeshi.</title>
        <authorList>
            <person name="Wang C.M."/>
            <person name="Zheng Y."/>
            <person name="Sakai Y."/>
            <person name="Toyoda A."/>
            <person name="Minakuchi Y."/>
            <person name="Abe K."/>
            <person name="Yokota A."/>
            <person name="Yabe S."/>
        </authorList>
    </citation>
    <scope>NUCLEOTIDE SEQUENCE [LARGE SCALE GENOMIC DNA]</scope>
    <source>
        <strain evidence="3">Uno11</strain>
    </source>
</reference>